<evidence type="ECO:0000256" key="1">
    <source>
        <dbReference type="ARBA" id="ARBA00001947"/>
    </source>
</evidence>
<dbReference type="PANTHER" id="PTHR39188">
    <property type="entry name" value="MEMBRANE-ASSOCIATED ZINC METALLOPROTEASE M50B"/>
    <property type="match status" value="1"/>
</dbReference>
<gene>
    <name evidence="14" type="ORF">S101395_01565</name>
</gene>
<dbReference type="InterPro" id="IPR008915">
    <property type="entry name" value="Peptidase_M50"/>
</dbReference>
<comment type="subcellular location">
    <subcellularLocation>
        <location evidence="2">Membrane</location>
        <topology evidence="2">Multi-pass membrane protein</topology>
    </subcellularLocation>
</comment>
<name>A0ABM6LFL5_9BACI</name>
<feature type="transmembrane region" description="Helical" evidence="12">
    <location>
        <begin position="183"/>
        <end position="200"/>
    </location>
</feature>
<comment type="similarity">
    <text evidence="3">Belongs to the peptidase M50B family.</text>
</comment>
<organism evidence="14 15">
    <name type="scientific">Bacillus sonorensis</name>
    <dbReference type="NCBI Taxonomy" id="119858"/>
    <lineage>
        <taxon>Bacteria</taxon>
        <taxon>Bacillati</taxon>
        <taxon>Bacillota</taxon>
        <taxon>Bacilli</taxon>
        <taxon>Bacillales</taxon>
        <taxon>Bacillaceae</taxon>
        <taxon>Bacillus</taxon>
    </lineage>
</organism>
<dbReference type="PANTHER" id="PTHR39188:SF3">
    <property type="entry name" value="STAGE IV SPORULATION PROTEIN FB"/>
    <property type="match status" value="1"/>
</dbReference>
<keyword evidence="5 12" id="KW-0812">Transmembrane</keyword>
<feature type="domain" description="Peptidase M50" evidence="13">
    <location>
        <begin position="115"/>
        <end position="169"/>
    </location>
</feature>
<keyword evidence="4" id="KW-0645">Protease</keyword>
<keyword evidence="15" id="KW-1185">Reference proteome</keyword>
<dbReference type="CDD" id="cd06161">
    <property type="entry name" value="S2P-M50_SpoIVFB"/>
    <property type="match status" value="1"/>
</dbReference>
<evidence type="ECO:0000313" key="14">
    <source>
        <dbReference type="EMBL" id="ASB88074.1"/>
    </source>
</evidence>
<dbReference type="Pfam" id="PF02163">
    <property type="entry name" value="Peptidase_M50"/>
    <property type="match status" value="2"/>
</dbReference>
<reference evidence="14 15" key="1">
    <citation type="submission" date="2017-06" db="EMBL/GenBank/DDBJ databases">
        <title>Genome sequence of Bacillus sonorensis strain SRCM101395.</title>
        <authorList>
            <person name="Cho S.H."/>
        </authorList>
    </citation>
    <scope>NUCLEOTIDE SEQUENCE [LARGE SCALE GENOMIC DNA]</scope>
    <source>
        <strain evidence="14 15">SRCM101395</strain>
    </source>
</reference>
<accession>A0ABM6LFL5</accession>
<keyword evidence="9 12" id="KW-1133">Transmembrane helix</keyword>
<feature type="domain" description="Peptidase M50" evidence="13">
    <location>
        <begin position="33"/>
        <end position="106"/>
    </location>
</feature>
<dbReference type="EMBL" id="CP021920">
    <property type="protein sequence ID" value="ASB88074.1"/>
    <property type="molecule type" value="Genomic_DNA"/>
</dbReference>
<keyword evidence="8" id="KW-0862">Zinc</keyword>
<evidence type="ECO:0000256" key="5">
    <source>
        <dbReference type="ARBA" id="ARBA00022692"/>
    </source>
</evidence>
<keyword evidence="7 14" id="KW-0378">Hydrolase</keyword>
<keyword evidence="11 12" id="KW-0472">Membrane</keyword>
<sequence length="289" mass="33439">MVNRWTELITKLHIHPLLWLVMALGLMTGHVKALFCLMIIILIHELGHAAAAVYFSWRIKRIFLLPFGGTLEVDEHGNRPLKEELAVIAAGPVQHIWLQFAAWLLSANSLIEPKMFDMFTFYNMTILLINLFPVWPLDGGKLLFLLFSKYVPYQKAQQLSLSVSCFFCAICIIAVLAISPMQLSAWVLLVFLAVSLYQEYRNRHYAHIRFLLERYYGKEREVRRLSPLTVCADEQIYDVMLMFKRGCKHPIIVEKDGAKLSQLDENEVLHAYFADKRTTSSMEELLLVY</sequence>
<evidence type="ECO:0000256" key="11">
    <source>
        <dbReference type="ARBA" id="ARBA00023136"/>
    </source>
</evidence>
<keyword evidence="6" id="KW-0479">Metal-binding</keyword>
<dbReference type="EC" id="3.4.24.-" evidence="14"/>
<keyword evidence="10" id="KW-0482">Metalloprotease</keyword>
<dbReference type="GO" id="GO:0016787">
    <property type="term" value="F:hydrolase activity"/>
    <property type="evidence" value="ECO:0007669"/>
    <property type="project" value="UniProtKB-KW"/>
</dbReference>
<evidence type="ECO:0000256" key="8">
    <source>
        <dbReference type="ARBA" id="ARBA00022833"/>
    </source>
</evidence>
<evidence type="ECO:0000313" key="15">
    <source>
        <dbReference type="Proteomes" id="UP000196877"/>
    </source>
</evidence>
<proteinExistence type="inferred from homology"/>
<feature type="transmembrane region" description="Helical" evidence="12">
    <location>
        <begin position="125"/>
        <end position="147"/>
    </location>
</feature>
<evidence type="ECO:0000256" key="4">
    <source>
        <dbReference type="ARBA" id="ARBA00022670"/>
    </source>
</evidence>
<evidence type="ECO:0000256" key="6">
    <source>
        <dbReference type="ARBA" id="ARBA00022723"/>
    </source>
</evidence>
<evidence type="ECO:0000256" key="2">
    <source>
        <dbReference type="ARBA" id="ARBA00004141"/>
    </source>
</evidence>
<protein>
    <submittedName>
        <fullName evidence="14">Stage IV sporulation protein FB</fullName>
        <ecNumber evidence="14">3.4.24.-</ecNumber>
    </submittedName>
</protein>
<feature type="transmembrane region" description="Helical" evidence="12">
    <location>
        <begin position="159"/>
        <end position="177"/>
    </location>
</feature>
<evidence type="ECO:0000256" key="9">
    <source>
        <dbReference type="ARBA" id="ARBA00022989"/>
    </source>
</evidence>
<evidence type="ECO:0000256" key="3">
    <source>
        <dbReference type="ARBA" id="ARBA00007931"/>
    </source>
</evidence>
<evidence type="ECO:0000256" key="10">
    <source>
        <dbReference type="ARBA" id="ARBA00023049"/>
    </source>
</evidence>
<evidence type="ECO:0000259" key="13">
    <source>
        <dbReference type="Pfam" id="PF02163"/>
    </source>
</evidence>
<evidence type="ECO:0000256" key="7">
    <source>
        <dbReference type="ARBA" id="ARBA00022801"/>
    </source>
</evidence>
<comment type="cofactor">
    <cofactor evidence="1">
        <name>Zn(2+)</name>
        <dbReference type="ChEBI" id="CHEBI:29105"/>
    </cofactor>
</comment>
<dbReference type="Proteomes" id="UP000196877">
    <property type="component" value="Chromosome"/>
</dbReference>
<evidence type="ECO:0000256" key="12">
    <source>
        <dbReference type="SAM" id="Phobius"/>
    </source>
</evidence>